<evidence type="ECO:0000313" key="3">
    <source>
        <dbReference type="Proteomes" id="UP001175226"/>
    </source>
</evidence>
<gene>
    <name evidence="2" type="ORF">EV421DRAFT_137318</name>
</gene>
<feature type="transmembrane region" description="Helical" evidence="1">
    <location>
        <begin position="12"/>
        <end position="33"/>
    </location>
</feature>
<proteinExistence type="predicted"/>
<dbReference type="AlphaFoldDB" id="A0AA39IWH5"/>
<keyword evidence="1" id="KW-0812">Transmembrane</keyword>
<dbReference type="Proteomes" id="UP001175226">
    <property type="component" value="Unassembled WGS sequence"/>
</dbReference>
<evidence type="ECO:0000313" key="2">
    <source>
        <dbReference type="EMBL" id="KAK0431785.1"/>
    </source>
</evidence>
<protein>
    <submittedName>
        <fullName evidence="2">Uncharacterized protein</fullName>
    </submittedName>
</protein>
<comment type="caution">
    <text evidence="2">The sequence shown here is derived from an EMBL/GenBank/DDBJ whole genome shotgun (WGS) entry which is preliminary data.</text>
</comment>
<keyword evidence="3" id="KW-1185">Reference proteome</keyword>
<dbReference type="EMBL" id="JAUEPT010000107">
    <property type="protein sequence ID" value="KAK0431785.1"/>
    <property type="molecule type" value="Genomic_DNA"/>
</dbReference>
<accession>A0AA39IWH5</accession>
<sequence length="189" mass="20938">MASQQSTSRVLCCFITSLLFVIIVPTLWINLVLKLTTNSGVPDNNGNSDYITRTIVLQAGVVSADIPHTTVVVDWEIIWDTCRSYGIINCTDVNIFFDMNLSPSDPRYNNGPGSNNRVTDPIFIWNATVIQAELITFRTELVLLMDGEDSYLTAYPFDSYYAFITAFAQEALTNNSVDTDLATSIGLIS</sequence>
<evidence type="ECO:0000256" key="1">
    <source>
        <dbReference type="SAM" id="Phobius"/>
    </source>
</evidence>
<keyword evidence="1" id="KW-0472">Membrane</keyword>
<name>A0AA39IWH5_9AGAR</name>
<keyword evidence="1" id="KW-1133">Transmembrane helix</keyword>
<reference evidence="2" key="1">
    <citation type="submission" date="2023-06" db="EMBL/GenBank/DDBJ databases">
        <authorList>
            <consortium name="Lawrence Berkeley National Laboratory"/>
            <person name="Ahrendt S."/>
            <person name="Sahu N."/>
            <person name="Indic B."/>
            <person name="Wong-Bajracharya J."/>
            <person name="Merenyi Z."/>
            <person name="Ke H.-M."/>
            <person name="Monk M."/>
            <person name="Kocsube S."/>
            <person name="Drula E."/>
            <person name="Lipzen A."/>
            <person name="Balint B."/>
            <person name="Henrissat B."/>
            <person name="Andreopoulos B."/>
            <person name="Martin F.M."/>
            <person name="Harder C.B."/>
            <person name="Rigling D."/>
            <person name="Ford K.L."/>
            <person name="Foster G.D."/>
            <person name="Pangilinan J."/>
            <person name="Papanicolaou A."/>
            <person name="Barry K."/>
            <person name="LaButti K."/>
            <person name="Viragh M."/>
            <person name="Koriabine M."/>
            <person name="Yan M."/>
            <person name="Riley R."/>
            <person name="Champramary S."/>
            <person name="Plett K.L."/>
            <person name="Tsai I.J."/>
            <person name="Slot J."/>
            <person name="Sipos G."/>
            <person name="Plett J."/>
            <person name="Nagy L.G."/>
            <person name="Grigoriev I.V."/>
        </authorList>
    </citation>
    <scope>NUCLEOTIDE SEQUENCE</scope>
    <source>
        <strain evidence="2">FPL87.14</strain>
    </source>
</reference>
<organism evidence="2 3">
    <name type="scientific">Armillaria borealis</name>
    <dbReference type="NCBI Taxonomy" id="47425"/>
    <lineage>
        <taxon>Eukaryota</taxon>
        <taxon>Fungi</taxon>
        <taxon>Dikarya</taxon>
        <taxon>Basidiomycota</taxon>
        <taxon>Agaricomycotina</taxon>
        <taxon>Agaricomycetes</taxon>
        <taxon>Agaricomycetidae</taxon>
        <taxon>Agaricales</taxon>
        <taxon>Marasmiineae</taxon>
        <taxon>Physalacriaceae</taxon>
        <taxon>Armillaria</taxon>
    </lineage>
</organism>